<proteinExistence type="predicted"/>
<dbReference type="Proteomes" id="UP000789405">
    <property type="component" value="Unassembled WGS sequence"/>
</dbReference>
<reference evidence="1" key="1">
    <citation type="submission" date="2021-06" db="EMBL/GenBank/DDBJ databases">
        <authorList>
            <person name="Kallberg Y."/>
            <person name="Tangrot J."/>
            <person name="Rosling A."/>
        </authorList>
    </citation>
    <scope>NUCLEOTIDE SEQUENCE</scope>
    <source>
        <strain evidence="1">MA453B</strain>
    </source>
</reference>
<keyword evidence="2" id="KW-1185">Reference proteome</keyword>
<gene>
    <name evidence="1" type="ORF">DERYTH_LOCUS24195</name>
</gene>
<dbReference type="AlphaFoldDB" id="A0A9N9JZK4"/>
<comment type="caution">
    <text evidence="1">The sequence shown here is derived from an EMBL/GenBank/DDBJ whole genome shotgun (WGS) entry which is preliminary data.</text>
</comment>
<evidence type="ECO:0000313" key="1">
    <source>
        <dbReference type="EMBL" id="CAG8804922.1"/>
    </source>
</evidence>
<protein>
    <submittedName>
        <fullName evidence="1">757_t:CDS:1</fullName>
    </submittedName>
</protein>
<evidence type="ECO:0000313" key="2">
    <source>
        <dbReference type="Proteomes" id="UP000789405"/>
    </source>
</evidence>
<dbReference type="EMBL" id="CAJVPY010039523">
    <property type="protein sequence ID" value="CAG8804922.1"/>
    <property type="molecule type" value="Genomic_DNA"/>
</dbReference>
<sequence>MNCDNGDEVQGRRKLVNEVRHRLKPKLPNFSINLCRTEPN</sequence>
<name>A0A9N9JZK4_9GLOM</name>
<feature type="non-terminal residue" evidence="1">
    <location>
        <position position="40"/>
    </location>
</feature>
<organism evidence="1 2">
    <name type="scientific">Dentiscutata erythropus</name>
    <dbReference type="NCBI Taxonomy" id="1348616"/>
    <lineage>
        <taxon>Eukaryota</taxon>
        <taxon>Fungi</taxon>
        <taxon>Fungi incertae sedis</taxon>
        <taxon>Mucoromycota</taxon>
        <taxon>Glomeromycotina</taxon>
        <taxon>Glomeromycetes</taxon>
        <taxon>Diversisporales</taxon>
        <taxon>Gigasporaceae</taxon>
        <taxon>Dentiscutata</taxon>
    </lineage>
</organism>
<accession>A0A9N9JZK4</accession>